<protein>
    <submittedName>
        <fullName evidence="2">Uncharacterized protein</fullName>
    </submittedName>
</protein>
<keyword evidence="4" id="KW-1185">Reference proteome</keyword>
<dbReference type="EMBL" id="WTYB01000001">
    <property type="protein sequence ID" value="MXP37222.1"/>
    <property type="molecule type" value="Genomic_DNA"/>
</dbReference>
<evidence type="ECO:0000313" key="3">
    <source>
        <dbReference type="Proteomes" id="UP000430021"/>
    </source>
</evidence>
<sequence>MSRWRSLARQRIAELVADLPADATVADRRRALRGNGFTCGWAKKVWHQECSAYLARHGAKPRAGTTPLFPDHVHFPFRESANG</sequence>
<name>A0A6I4UEA2_9SPHN</name>
<comment type="caution">
    <text evidence="2">The sequence shown here is derived from an EMBL/GenBank/DDBJ whole genome shotgun (WGS) entry which is preliminary data.</text>
</comment>
<accession>A0A6I4UEA2</accession>
<dbReference type="RefSeq" id="WP_160759378.1">
    <property type="nucleotide sequence ID" value="NZ_BAAADZ010000002.1"/>
</dbReference>
<dbReference type="Proteomes" id="UP000548685">
    <property type="component" value="Unassembled WGS sequence"/>
</dbReference>
<gene>
    <name evidence="1" type="ORF">FHS52_001093</name>
    <name evidence="2" type="ORF">GRI59_01180</name>
</gene>
<evidence type="ECO:0000313" key="2">
    <source>
        <dbReference type="EMBL" id="MXP37222.1"/>
    </source>
</evidence>
<reference evidence="1 4" key="2">
    <citation type="submission" date="2020-08" db="EMBL/GenBank/DDBJ databases">
        <title>Genomic Encyclopedia of Type Strains, Phase IV (KMG-IV): sequencing the most valuable type-strain genomes for metagenomic binning, comparative biology and taxonomic classification.</title>
        <authorList>
            <person name="Goeker M."/>
        </authorList>
    </citation>
    <scope>NUCLEOTIDE SEQUENCE [LARGE SCALE GENOMIC DNA]</scope>
    <source>
        <strain evidence="1 4">DSM 8510</strain>
    </source>
</reference>
<dbReference type="OrthoDB" id="7509674at2"/>
<proteinExistence type="predicted"/>
<evidence type="ECO:0000313" key="1">
    <source>
        <dbReference type="EMBL" id="MBB3775150.1"/>
    </source>
</evidence>
<organism evidence="2 3">
    <name type="scientific">Erythrobacter ramosus</name>
    <dbReference type="NCBI Taxonomy" id="35811"/>
    <lineage>
        <taxon>Bacteria</taxon>
        <taxon>Pseudomonadati</taxon>
        <taxon>Pseudomonadota</taxon>
        <taxon>Alphaproteobacteria</taxon>
        <taxon>Sphingomonadales</taxon>
        <taxon>Erythrobacteraceae</taxon>
        <taxon>Erythrobacter/Porphyrobacter group</taxon>
        <taxon>Erythrobacter</taxon>
    </lineage>
</organism>
<dbReference type="Proteomes" id="UP000430021">
    <property type="component" value="Unassembled WGS sequence"/>
</dbReference>
<dbReference type="AlphaFoldDB" id="A0A6I4UEA2"/>
<evidence type="ECO:0000313" key="4">
    <source>
        <dbReference type="Proteomes" id="UP000548685"/>
    </source>
</evidence>
<dbReference type="EMBL" id="JACICE010000001">
    <property type="protein sequence ID" value="MBB3775150.1"/>
    <property type="molecule type" value="Genomic_DNA"/>
</dbReference>
<reference evidence="2 3" key="1">
    <citation type="submission" date="2019-12" db="EMBL/GenBank/DDBJ databases">
        <title>Genomic-based taxomic classification of the family Erythrobacteraceae.</title>
        <authorList>
            <person name="Xu L."/>
        </authorList>
    </citation>
    <scope>NUCLEOTIDE SEQUENCE [LARGE SCALE GENOMIC DNA]</scope>
    <source>
        <strain evidence="2 3">JCM 10282</strain>
    </source>
</reference>